<comment type="caution">
    <text evidence="1">The sequence shown here is derived from an EMBL/GenBank/DDBJ whole genome shotgun (WGS) entry which is preliminary data.</text>
</comment>
<gene>
    <name evidence="1" type="ORF">CPG37_04510</name>
</gene>
<evidence type="ECO:0000313" key="2">
    <source>
        <dbReference type="Proteomes" id="UP000221384"/>
    </source>
</evidence>
<protein>
    <recommendedName>
        <fullName evidence="3">DUF59 domain-containing protein</fullName>
    </recommendedName>
</protein>
<dbReference type="EMBL" id="NWVW01000004">
    <property type="protein sequence ID" value="PHO10314.1"/>
    <property type="molecule type" value="Genomic_DNA"/>
</dbReference>
<sequence length="76" mass="9146">MKKTTDEYKELKAVINDYFLSEINENIKIEVGVPVNKILLDRSFEIEINIDLYVEDREKFEEELRQKIRQAVKEQN</sequence>
<dbReference type="RefSeq" id="WP_099333996.1">
    <property type="nucleotide sequence ID" value="NZ_CP042812.1"/>
</dbReference>
<keyword evidence="2" id="KW-1185">Reference proteome</keyword>
<accession>A0ABX4LQT8</accession>
<name>A0ABX4LQT8_9BACT</name>
<evidence type="ECO:0008006" key="3">
    <source>
        <dbReference type="Google" id="ProtNLM"/>
    </source>
</evidence>
<dbReference type="Proteomes" id="UP000221384">
    <property type="component" value="Unassembled WGS sequence"/>
</dbReference>
<reference evidence="1 2" key="1">
    <citation type="submission" date="2017-09" db="EMBL/GenBank/DDBJ databases">
        <authorList>
            <person name="Perez-Cataluna A."/>
            <person name="Figueras M.J."/>
            <person name="Salas-Masso N."/>
        </authorList>
    </citation>
    <scope>NUCLEOTIDE SEQUENCE [LARGE SCALE GENOMIC DNA]</scope>
    <source>
        <strain evidence="1 2">F138-33</strain>
    </source>
</reference>
<organism evidence="1 2">
    <name type="scientific">Malaciobacter canalis</name>
    <dbReference type="NCBI Taxonomy" id="1912871"/>
    <lineage>
        <taxon>Bacteria</taxon>
        <taxon>Pseudomonadati</taxon>
        <taxon>Campylobacterota</taxon>
        <taxon>Epsilonproteobacteria</taxon>
        <taxon>Campylobacterales</taxon>
        <taxon>Arcobacteraceae</taxon>
        <taxon>Malaciobacter</taxon>
    </lineage>
</organism>
<evidence type="ECO:0000313" key="1">
    <source>
        <dbReference type="EMBL" id="PHO10314.1"/>
    </source>
</evidence>
<proteinExistence type="predicted"/>